<dbReference type="InterPro" id="IPR003416">
    <property type="entry name" value="MgtC/SapB/SrpB/YhiD_fam"/>
</dbReference>
<keyword evidence="3 6" id="KW-0812">Transmembrane</keyword>
<feature type="transmembrane region" description="Helical" evidence="6">
    <location>
        <begin position="31"/>
        <end position="49"/>
    </location>
</feature>
<keyword evidence="5 6" id="KW-0472">Membrane</keyword>
<evidence type="ECO:0000259" key="7">
    <source>
        <dbReference type="Pfam" id="PF02308"/>
    </source>
</evidence>
<reference evidence="8" key="1">
    <citation type="submission" date="2022-02" db="EMBL/GenBank/DDBJ databases">
        <authorList>
            <person name="Giguere J D."/>
        </authorList>
    </citation>
    <scope>NUCLEOTIDE SEQUENCE</scope>
    <source>
        <strain evidence="8">CCAP 1055/1</strain>
    </source>
</reference>
<dbReference type="PANTHER" id="PTHR33778:SF1">
    <property type="entry name" value="MAGNESIUM TRANSPORTER YHID-RELATED"/>
    <property type="match status" value="1"/>
</dbReference>
<evidence type="ECO:0000256" key="5">
    <source>
        <dbReference type="ARBA" id="ARBA00023136"/>
    </source>
</evidence>
<organism evidence="8">
    <name type="scientific">Phaeodactylum tricornutum</name>
    <name type="common">Diatom</name>
    <dbReference type="NCBI Taxonomy" id="2850"/>
    <lineage>
        <taxon>Eukaryota</taxon>
        <taxon>Sar</taxon>
        <taxon>Stramenopiles</taxon>
        <taxon>Ochrophyta</taxon>
        <taxon>Bacillariophyta</taxon>
        <taxon>Bacillariophyceae</taxon>
        <taxon>Bacillariophycidae</taxon>
        <taxon>Naviculales</taxon>
        <taxon>Phaeodactylaceae</taxon>
        <taxon>Phaeodactylum</taxon>
    </lineage>
</organism>
<dbReference type="GO" id="GO:0005886">
    <property type="term" value="C:plasma membrane"/>
    <property type="evidence" value="ECO:0007669"/>
    <property type="project" value="UniProtKB-SubCell"/>
</dbReference>
<comment type="subcellular location">
    <subcellularLocation>
        <location evidence="1">Cell membrane</location>
        <topology evidence="1">Multi-pass membrane protein</topology>
    </subcellularLocation>
</comment>
<dbReference type="AlphaFoldDB" id="A0A8J9RYI4"/>
<proteinExistence type="predicted"/>
<feature type="transmembrane region" description="Helical" evidence="6">
    <location>
        <begin position="61"/>
        <end position="78"/>
    </location>
</feature>
<evidence type="ECO:0000256" key="3">
    <source>
        <dbReference type="ARBA" id="ARBA00022692"/>
    </source>
</evidence>
<dbReference type="Proteomes" id="UP000836788">
    <property type="component" value="Chromosome 1"/>
</dbReference>
<evidence type="ECO:0000256" key="1">
    <source>
        <dbReference type="ARBA" id="ARBA00004651"/>
    </source>
</evidence>
<feature type="transmembrane region" description="Helical" evidence="6">
    <location>
        <begin position="98"/>
        <end position="127"/>
    </location>
</feature>
<keyword evidence="4 6" id="KW-1133">Transmembrane helix</keyword>
<evidence type="ECO:0000256" key="2">
    <source>
        <dbReference type="ARBA" id="ARBA00022475"/>
    </source>
</evidence>
<evidence type="ECO:0000313" key="8">
    <source>
        <dbReference type="EMBL" id="CAG9276245.1"/>
    </source>
</evidence>
<name>A0A8J9RYI4_PHATR</name>
<dbReference type="EMBL" id="OU594942">
    <property type="protein sequence ID" value="CAG9276245.1"/>
    <property type="molecule type" value="Genomic_DNA"/>
</dbReference>
<feature type="domain" description="MgtC/SapB/SrpB/YhiD N-terminal" evidence="7">
    <location>
        <begin position="5"/>
        <end position="130"/>
    </location>
</feature>
<gene>
    <name evidence="8" type="ORF">PTTT1_LOCUS126</name>
</gene>
<dbReference type="Pfam" id="PF02308">
    <property type="entry name" value="MgtC"/>
    <property type="match status" value="1"/>
</dbReference>
<dbReference type="PANTHER" id="PTHR33778">
    <property type="entry name" value="PROTEIN MGTC"/>
    <property type="match status" value="1"/>
</dbReference>
<evidence type="ECO:0000256" key="4">
    <source>
        <dbReference type="ARBA" id="ARBA00022989"/>
    </source>
</evidence>
<accession>A0A8J9RYI4</accession>
<dbReference type="InterPro" id="IPR049177">
    <property type="entry name" value="MgtC_SapB_SrpB_YhiD_N"/>
</dbReference>
<keyword evidence="2" id="KW-1003">Cell membrane</keyword>
<sequence>FARRILVAVFLGGLIGWERRQADRPAGIRTMALVSLGSCLFSICSAVAFIHGPMGWDASRVSAAIPSGVGFLGSALIFKQHQDDGAHMVHGLTTAASVWLSAAVGIACSGGFFFVAAFSCAIMLLLLRFGPRYTY</sequence>
<evidence type="ECO:0000256" key="6">
    <source>
        <dbReference type="SAM" id="Phobius"/>
    </source>
</evidence>
<protein>
    <recommendedName>
        <fullName evidence="7">MgtC/SapB/SrpB/YhiD N-terminal domain-containing protein</fullName>
    </recommendedName>
</protein>
<feature type="non-terminal residue" evidence="8">
    <location>
        <position position="135"/>
    </location>
</feature>
<dbReference type="PRINTS" id="PR01837">
    <property type="entry name" value="MGTCSAPBPROT"/>
</dbReference>
<feature type="non-terminal residue" evidence="8">
    <location>
        <position position="1"/>
    </location>
</feature>